<dbReference type="PROSITE" id="PS50885">
    <property type="entry name" value="HAMP"/>
    <property type="match status" value="1"/>
</dbReference>
<evidence type="ECO:0000313" key="8">
    <source>
        <dbReference type="Proteomes" id="UP000078407"/>
    </source>
</evidence>
<dbReference type="CDD" id="cd11386">
    <property type="entry name" value="MCP_signal"/>
    <property type="match status" value="1"/>
</dbReference>
<reference evidence="7 8" key="1">
    <citation type="submission" date="2016-04" db="EMBL/GenBank/DDBJ databases">
        <title>ATOL: Assembling a taxonomically balanced genome-scale reconstruction of the evolutionary history of the Enterobacteriaceae.</title>
        <authorList>
            <person name="Plunkett G.III."/>
            <person name="Neeno-Eckwall E.C."/>
            <person name="Glasner J.D."/>
            <person name="Perna N.T."/>
        </authorList>
    </citation>
    <scope>NUCLEOTIDE SEQUENCE [LARGE SCALE GENOMIC DNA]</scope>
    <source>
        <strain evidence="7 8">ATCC 51602</strain>
    </source>
</reference>
<name>A0ABX2WBL7_9ENTR</name>
<evidence type="ECO:0000256" key="1">
    <source>
        <dbReference type="ARBA" id="ARBA00029447"/>
    </source>
</evidence>
<comment type="caution">
    <text evidence="7">The sequence shown here is derived from an EMBL/GenBank/DDBJ whole genome shotgun (WGS) entry which is preliminary data.</text>
</comment>
<comment type="similarity">
    <text evidence="1">Belongs to the methyl-accepting chemotaxis (MCP) protein family.</text>
</comment>
<feature type="coiled-coil region" evidence="3">
    <location>
        <begin position="529"/>
        <end position="567"/>
    </location>
</feature>
<evidence type="ECO:0000256" key="3">
    <source>
        <dbReference type="SAM" id="Coils"/>
    </source>
</evidence>
<dbReference type="PANTHER" id="PTHR43531">
    <property type="entry name" value="PROTEIN ICFG"/>
    <property type="match status" value="1"/>
</dbReference>
<proteinExistence type="inferred from homology"/>
<feature type="transmembrane region" description="Helical" evidence="4">
    <location>
        <begin position="250"/>
        <end position="270"/>
    </location>
</feature>
<dbReference type="InterPro" id="IPR003660">
    <property type="entry name" value="HAMP_dom"/>
</dbReference>
<dbReference type="Proteomes" id="UP000078407">
    <property type="component" value="Unassembled WGS sequence"/>
</dbReference>
<dbReference type="EMBL" id="LXEQ01000019">
    <property type="protein sequence ID" value="OAT30317.1"/>
    <property type="molecule type" value="Genomic_DNA"/>
</dbReference>
<dbReference type="SUPFAM" id="SSF58104">
    <property type="entry name" value="Methyl-accepting chemotaxis protein (MCP) signaling domain"/>
    <property type="match status" value="1"/>
</dbReference>
<dbReference type="InterPro" id="IPR051310">
    <property type="entry name" value="MCP_chemotaxis"/>
</dbReference>
<keyword evidence="3" id="KW-0175">Coiled coil</keyword>
<evidence type="ECO:0000256" key="2">
    <source>
        <dbReference type="PROSITE-ProRule" id="PRU00284"/>
    </source>
</evidence>
<accession>A0ABX2WBL7</accession>
<dbReference type="Gene3D" id="1.10.287.950">
    <property type="entry name" value="Methyl-accepting chemotaxis protein"/>
    <property type="match status" value="1"/>
</dbReference>
<dbReference type="SMART" id="SM01358">
    <property type="entry name" value="HBM"/>
    <property type="match status" value="1"/>
</dbReference>
<dbReference type="InterPro" id="IPR032255">
    <property type="entry name" value="HBM"/>
</dbReference>
<dbReference type="Pfam" id="PF00015">
    <property type="entry name" value="MCPsignal"/>
    <property type="match status" value="1"/>
</dbReference>
<evidence type="ECO:0000313" key="7">
    <source>
        <dbReference type="EMBL" id="OAT30317.1"/>
    </source>
</evidence>
<dbReference type="SMART" id="SM00304">
    <property type="entry name" value="HAMP"/>
    <property type="match status" value="1"/>
</dbReference>
<keyword evidence="2" id="KW-0807">Transducer</keyword>
<sequence>MLGLRNVQDKISKSALTVELNKSLTAARLSRTNYQYTHGVHYLDQNSKALNQLAETVTQLKKLSWAPDSMDAVLKTESAVKSYLVSTPPFINALNQTKRDEERLDSKDLYKKSVMADKLSRSQTLPAEQRTQVAQLGFIFNDIDSMLNDYKTLPTEKSREILQTRLTAGIAHAEQLLPLLPASEQTWVQAGIAEAQGYVTELPAYLAAWTQQNTLSAQLTDRAVELTRAINVLFDLQQLKAEKVVATSEWEMSLVALIGVLAGVLIALAITRSITRPLNQTLLVAEQIAKGDLTGTLESQRGDELGLLMQAVSTMNNNLKDILHNVRDGVDSVARSSSEIAAGNMDLSSRTEQQSAAVVETAASMEELTSTVALNAENAKHARQLAESASQKANEGSQISKMVIDTMKNVQSSSHRISEITTVINSIAFQTNILALNAAVEAARAGDQGKGFAVVAGEVRNLAQRSAQSAKEIESLIHESVSYVDSGFRLVEGAGVAMDNIETSVIQVRDIMSEIAAATDEQSRGISQIAQAMAEMDTTTQQNAALVEESSAAASSLEEQAVQLEKVVSIFRVSKNQGETTTARPSTHNLVTAMPTRTAALNNRDSWIEF</sequence>
<gene>
    <name evidence="7" type="ORF">M976_01092</name>
</gene>
<keyword evidence="4" id="KW-0812">Transmembrane</keyword>
<dbReference type="PANTHER" id="PTHR43531:SF5">
    <property type="entry name" value="METHYL-ACCEPTING CHEMOTAXIS PROTEIN III"/>
    <property type="match status" value="1"/>
</dbReference>
<evidence type="ECO:0000259" key="6">
    <source>
        <dbReference type="PROSITE" id="PS50885"/>
    </source>
</evidence>
<protein>
    <submittedName>
        <fullName evidence="7">Methyl-accepting chemotaxis protein I</fullName>
    </submittedName>
</protein>
<keyword evidence="4" id="KW-1133">Transmembrane helix</keyword>
<keyword evidence="4" id="KW-0472">Membrane</keyword>
<organism evidence="7 8">
    <name type="scientific">Buttiauxella ferragutiae ATCC 51602</name>
    <dbReference type="NCBI Taxonomy" id="1354252"/>
    <lineage>
        <taxon>Bacteria</taxon>
        <taxon>Pseudomonadati</taxon>
        <taxon>Pseudomonadota</taxon>
        <taxon>Gammaproteobacteria</taxon>
        <taxon>Enterobacterales</taxon>
        <taxon>Enterobacteriaceae</taxon>
        <taxon>Buttiauxella</taxon>
    </lineage>
</organism>
<evidence type="ECO:0000256" key="4">
    <source>
        <dbReference type="SAM" id="Phobius"/>
    </source>
</evidence>
<feature type="domain" description="HAMP" evidence="6">
    <location>
        <begin position="272"/>
        <end position="324"/>
    </location>
</feature>
<dbReference type="Pfam" id="PF00672">
    <property type="entry name" value="HAMP"/>
    <property type="match status" value="1"/>
</dbReference>
<evidence type="ECO:0000259" key="5">
    <source>
        <dbReference type="PROSITE" id="PS50111"/>
    </source>
</evidence>
<dbReference type="SMART" id="SM00283">
    <property type="entry name" value="MA"/>
    <property type="match status" value="1"/>
</dbReference>
<dbReference type="CDD" id="cd06225">
    <property type="entry name" value="HAMP"/>
    <property type="match status" value="1"/>
</dbReference>
<dbReference type="InterPro" id="IPR004089">
    <property type="entry name" value="MCPsignal_dom"/>
</dbReference>
<dbReference type="PROSITE" id="PS50111">
    <property type="entry name" value="CHEMOTAXIS_TRANSDUC_2"/>
    <property type="match status" value="1"/>
</dbReference>
<feature type="domain" description="Methyl-accepting transducer" evidence="5">
    <location>
        <begin position="329"/>
        <end position="558"/>
    </location>
</feature>
<keyword evidence="8" id="KW-1185">Reference proteome</keyword>